<gene>
    <name evidence="1" type="ORF">ACFPOH_08990</name>
</gene>
<protein>
    <submittedName>
        <fullName evidence="1">Uncharacterized protein</fullName>
    </submittedName>
</protein>
<accession>A0ABW0RG96</accession>
<dbReference type="RefSeq" id="WP_390309444.1">
    <property type="nucleotide sequence ID" value="NZ_JBHSNQ010000076.1"/>
</dbReference>
<organism evidence="1 2">
    <name type="scientific">Ureibacillus suwonensis</name>
    <dbReference type="NCBI Taxonomy" id="313007"/>
    <lineage>
        <taxon>Bacteria</taxon>
        <taxon>Bacillati</taxon>
        <taxon>Bacillota</taxon>
        <taxon>Bacilli</taxon>
        <taxon>Bacillales</taxon>
        <taxon>Caryophanaceae</taxon>
        <taxon>Ureibacillus</taxon>
    </lineage>
</organism>
<proteinExistence type="predicted"/>
<dbReference type="EMBL" id="JBHSNQ010000076">
    <property type="protein sequence ID" value="MFC5541897.1"/>
    <property type="molecule type" value="Genomic_DNA"/>
</dbReference>
<sequence length="279" mass="31316">MKASHLTFSLTLANRLGVDAAIVLQRLHEELLQCQTKFNGHRWFPHTYEEWRGKFPFWSKDKIVRIILRLEQEGFIISTNELNDDPLNRTKWYRIHYELIATLGKDIFPDTVPSEEKNVNALTGKGQMPFAKSEIGFLEDGFCKKENPLTGNAHASSNSKDGFSTDALCQLAEEANPPLTGNANPFPNPKNGFSINALCQSKPHYPLTEHTSVSRFSNNGKSSVAKCENASSEMAKKANGSALVQSQQANIEQYHFITQAFSNYLNKNTSYSNNLIIKS</sequence>
<keyword evidence="2" id="KW-1185">Reference proteome</keyword>
<evidence type="ECO:0000313" key="2">
    <source>
        <dbReference type="Proteomes" id="UP001595978"/>
    </source>
</evidence>
<name>A0ABW0RG96_9BACL</name>
<evidence type="ECO:0000313" key="1">
    <source>
        <dbReference type="EMBL" id="MFC5541897.1"/>
    </source>
</evidence>
<reference evidence="2" key="1">
    <citation type="journal article" date="2019" name="Int. J. Syst. Evol. Microbiol.">
        <title>The Global Catalogue of Microorganisms (GCM) 10K type strain sequencing project: providing services to taxonomists for standard genome sequencing and annotation.</title>
        <authorList>
            <consortium name="The Broad Institute Genomics Platform"/>
            <consortium name="The Broad Institute Genome Sequencing Center for Infectious Disease"/>
            <person name="Wu L."/>
            <person name="Ma J."/>
        </authorList>
    </citation>
    <scope>NUCLEOTIDE SEQUENCE [LARGE SCALE GENOMIC DNA]</scope>
    <source>
        <strain evidence="2">CCUG 56331</strain>
    </source>
</reference>
<comment type="caution">
    <text evidence="1">The sequence shown here is derived from an EMBL/GenBank/DDBJ whole genome shotgun (WGS) entry which is preliminary data.</text>
</comment>
<dbReference type="Proteomes" id="UP001595978">
    <property type="component" value="Unassembled WGS sequence"/>
</dbReference>